<dbReference type="Proteomes" id="UP001307889">
    <property type="component" value="Chromosome 1"/>
</dbReference>
<name>A0ABN7ABP1_9HEMI</name>
<reference evidence="1 2" key="1">
    <citation type="submission" date="2023-09" db="EMBL/GenBank/DDBJ databases">
        <title>Nesidiocoris tenuis whole genome shotgun sequence.</title>
        <authorList>
            <person name="Shibata T."/>
            <person name="Shimoda M."/>
            <person name="Kobayashi T."/>
            <person name="Uehara T."/>
        </authorList>
    </citation>
    <scope>NUCLEOTIDE SEQUENCE [LARGE SCALE GENOMIC DNA]</scope>
    <source>
        <strain evidence="1 2">Japan</strain>
    </source>
</reference>
<accession>A0ABN7ABP1</accession>
<organism evidence="1 2">
    <name type="scientific">Nesidiocoris tenuis</name>
    <dbReference type="NCBI Taxonomy" id="355587"/>
    <lineage>
        <taxon>Eukaryota</taxon>
        <taxon>Metazoa</taxon>
        <taxon>Ecdysozoa</taxon>
        <taxon>Arthropoda</taxon>
        <taxon>Hexapoda</taxon>
        <taxon>Insecta</taxon>
        <taxon>Pterygota</taxon>
        <taxon>Neoptera</taxon>
        <taxon>Paraneoptera</taxon>
        <taxon>Hemiptera</taxon>
        <taxon>Heteroptera</taxon>
        <taxon>Panheteroptera</taxon>
        <taxon>Cimicomorpha</taxon>
        <taxon>Miridae</taxon>
        <taxon>Dicyphina</taxon>
        <taxon>Nesidiocoris</taxon>
    </lineage>
</organism>
<proteinExistence type="predicted"/>
<gene>
    <name evidence="1" type="ORF">NTJ_02543</name>
</gene>
<keyword evidence="2" id="KW-1185">Reference proteome</keyword>
<protein>
    <submittedName>
        <fullName evidence="1">Uncharacterized protein</fullName>
    </submittedName>
</protein>
<sequence>MCMQAPSTPDSARGAEYISCEYTVCVVRTRDLPPFHCRVRGASGGGQALQSLARLLSAGKVATAALRSRSNIKSCASHTADVMRCLSWATLVSQI</sequence>
<dbReference type="EMBL" id="AP028909">
    <property type="protein sequence ID" value="BES89736.1"/>
    <property type="molecule type" value="Genomic_DNA"/>
</dbReference>
<evidence type="ECO:0000313" key="2">
    <source>
        <dbReference type="Proteomes" id="UP001307889"/>
    </source>
</evidence>
<evidence type="ECO:0000313" key="1">
    <source>
        <dbReference type="EMBL" id="BES89736.1"/>
    </source>
</evidence>